<comment type="caution">
    <text evidence="2">The sequence shown here is derived from an EMBL/GenBank/DDBJ whole genome shotgun (WGS) entry which is preliminary data.</text>
</comment>
<reference evidence="2" key="2">
    <citation type="submission" date="2021-08" db="EMBL/GenBank/DDBJ databases">
        <authorList>
            <person name="Eriksson T."/>
        </authorList>
    </citation>
    <scope>NUCLEOTIDE SEQUENCE</scope>
    <source>
        <strain evidence="2">Stoneville</strain>
        <tissue evidence="2">Whole head</tissue>
    </source>
</reference>
<gene>
    <name evidence="2" type="ORF">GEV33_014760</name>
</gene>
<feature type="region of interest" description="Disordered" evidence="1">
    <location>
        <begin position="1"/>
        <end position="21"/>
    </location>
</feature>
<sequence length="142" mass="15175">MQGEISQFLDGERDEHGQRRPAASFGVALKISRGGPALPHDAASCETHSHAYSATRDYLGALGCDLTLRRGRSGENATFSGAHRGDFPTASGKTEFFPSHVSSSLTQLSSASRRWHLSLTPCHKTMAIVFTTGGANVSNSNR</sequence>
<dbReference type="Proteomes" id="UP000719412">
    <property type="component" value="Unassembled WGS sequence"/>
</dbReference>
<dbReference type="EMBL" id="JABDTM020029402">
    <property type="protein sequence ID" value="KAH0808028.1"/>
    <property type="molecule type" value="Genomic_DNA"/>
</dbReference>
<evidence type="ECO:0000256" key="1">
    <source>
        <dbReference type="SAM" id="MobiDB-lite"/>
    </source>
</evidence>
<evidence type="ECO:0000313" key="2">
    <source>
        <dbReference type="EMBL" id="KAH0808028.1"/>
    </source>
</evidence>
<proteinExistence type="predicted"/>
<evidence type="ECO:0000313" key="3">
    <source>
        <dbReference type="Proteomes" id="UP000719412"/>
    </source>
</evidence>
<name>A0A8J6L6I1_TENMO</name>
<protein>
    <submittedName>
        <fullName evidence="2">Uncharacterized protein</fullName>
    </submittedName>
</protein>
<keyword evidence="3" id="KW-1185">Reference proteome</keyword>
<accession>A0A8J6L6I1</accession>
<organism evidence="2 3">
    <name type="scientific">Tenebrio molitor</name>
    <name type="common">Yellow mealworm beetle</name>
    <dbReference type="NCBI Taxonomy" id="7067"/>
    <lineage>
        <taxon>Eukaryota</taxon>
        <taxon>Metazoa</taxon>
        <taxon>Ecdysozoa</taxon>
        <taxon>Arthropoda</taxon>
        <taxon>Hexapoda</taxon>
        <taxon>Insecta</taxon>
        <taxon>Pterygota</taxon>
        <taxon>Neoptera</taxon>
        <taxon>Endopterygota</taxon>
        <taxon>Coleoptera</taxon>
        <taxon>Polyphaga</taxon>
        <taxon>Cucujiformia</taxon>
        <taxon>Tenebrionidae</taxon>
        <taxon>Tenebrio</taxon>
    </lineage>
</organism>
<reference evidence="2" key="1">
    <citation type="journal article" date="2020" name="J Insects Food Feed">
        <title>The yellow mealworm (Tenebrio molitor) genome: a resource for the emerging insects as food and feed industry.</title>
        <authorList>
            <person name="Eriksson T."/>
            <person name="Andere A."/>
            <person name="Kelstrup H."/>
            <person name="Emery V."/>
            <person name="Picard C."/>
        </authorList>
    </citation>
    <scope>NUCLEOTIDE SEQUENCE</scope>
    <source>
        <strain evidence="2">Stoneville</strain>
        <tissue evidence="2">Whole head</tissue>
    </source>
</reference>
<dbReference type="AlphaFoldDB" id="A0A8J6L6I1"/>